<dbReference type="AlphaFoldDB" id="A0A7K1FVM9"/>
<reference evidence="8 9" key="1">
    <citation type="submission" date="2019-11" db="EMBL/GenBank/DDBJ databases">
        <authorList>
            <person name="Jiang L.-Q."/>
        </authorList>
    </citation>
    <scope>NUCLEOTIDE SEQUENCE [LARGE SCALE GENOMIC DNA]</scope>
    <source>
        <strain evidence="8 9">YIM 132087</strain>
    </source>
</reference>
<organism evidence="8 9">
    <name type="scientific">Nakamurella alba</name>
    <dbReference type="NCBI Taxonomy" id="2665158"/>
    <lineage>
        <taxon>Bacteria</taxon>
        <taxon>Bacillati</taxon>
        <taxon>Actinomycetota</taxon>
        <taxon>Actinomycetes</taxon>
        <taxon>Nakamurellales</taxon>
        <taxon>Nakamurellaceae</taxon>
        <taxon>Nakamurella</taxon>
    </lineage>
</organism>
<dbReference type="SUPFAM" id="SSF51905">
    <property type="entry name" value="FAD/NAD(P)-binding domain"/>
    <property type="match status" value="2"/>
</dbReference>
<feature type="domain" description="FAD/NAD(P)-binding" evidence="6">
    <location>
        <begin position="7"/>
        <end position="293"/>
    </location>
</feature>
<evidence type="ECO:0000259" key="7">
    <source>
        <dbReference type="Pfam" id="PF14759"/>
    </source>
</evidence>
<comment type="cofactor">
    <cofactor evidence="1">
        <name>FAD</name>
        <dbReference type="ChEBI" id="CHEBI:57692"/>
    </cofactor>
</comment>
<dbReference type="PANTHER" id="PTHR43557:SF2">
    <property type="entry name" value="RIESKE DOMAIN-CONTAINING PROTEIN-RELATED"/>
    <property type="match status" value="1"/>
</dbReference>
<keyword evidence="9" id="KW-1185">Reference proteome</keyword>
<dbReference type="PRINTS" id="PR00469">
    <property type="entry name" value="PNDRDTASEII"/>
</dbReference>
<dbReference type="Gene3D" id="3.50.50.60">
    <property type="entry name" value="FAD/NAD(P)-binding domain"/>
    <property type="match status" value="2"/>
</dbReference>
<dbReference type="EMBL" id="WLYK01000019">
    <property type="protein sequence ID" value="MTD17419.1"/>
    <property type="molecule type" value="Genomic_DNA"/>
</dbReference>
<evidence type="ECO:0000256" key="4">
    <source>
        <dbReference type="ARBA" id="ARBA00023002"/>
    </source>
</evidence>
<keyword evidence="4" id="KW-0560">Oxidoreductase</keyword>
<feature type="domain" description="Reductase C-terminal" evidence="7">
    <location>
        <begin position="318"/>
        <end position="383"/>
    </location>
</feature>
<dbReference type="PRINTS" id="PR00368">
    <property type="entry name" value="FADPNR"/>
</dbReference>
<gene>
    <name evidence="8" type="ORF">GIS00_26150</name>
</gene>
<dbReference type="PANTHER" id="PTHR43557">
    <property type="entry name" value="APOPTOSIS-INDUCING FACTOR 1"/>
    <property type="match status" value="1"/>
</dbReference>
<dbReference type="SUPFAM" id="SSF55424">
    <property type="entry name" value="FAD/NAD-linked reductases, dimerisation (C-terminal) domain"/>
    <property type="match status" value="1"/>
</dbReference>
<name>A0A7K1FVM9_9ACTN</name>
<dbReference type="Proteomes" id="UP000460221">
    <property type="component" value="Unassembled WGS sequence"/>
</dbReference>
<evidence type="ECO:0000256" key="3">
    <source>
        <dbReference type="ARBA" id="ARBA00022827"/>
    </source>
</evidence>
<evidence type="ECO:0000313" key="8">
    <source>
        <dbReference type="EMBL" id="MTD17419.1"/>
    </source>
</evidence>
<dbReference type="Gene3D" id="3.30.390.30">
    <property type="match status" value="1"/>
</dbReference>
<dbReference type="GO" id="GO:0005737">
    <property type="term" value="C:cytoplasm"/>
    <property type="evidence" value="ECO:0007669"/>
    <property type="project" value="TreeGrafter"/>
</dbReference>
<dbReference type="InterPro" id="IPR023753">
    <property type="entry name" value="FAD/NAD-binding_dom"/>
</dbReference>
<keyword evidence="3" id="KW-0274">FAD</keyword>
<proteinExistence type="predicted"/>
<dbReference type="InterPro" id="IPR016156">
    <property type="entry name" value="FAD/NAD-linked_Rdtase_dimer_sf"/>
</dbReference>
<evidence type="ECO:0000256" key="5">
    <source>
        <dbReference type="SAM" id="MobiDB-lite"/>
    </source>
</evidence>
<dbReference type="InterPro" id="IPR050446">
    <property type="entry name" value="FAD-oxidoreductase/Apoptosis"/>
</dbReference>
<evidence type="ECO:0000256" key="1">
    <source>
        <dbReference type="ARBA" id="ARBA00001974"/>
    </source>
</evidence>
<dbReference type="GO" id="GO:0016651">
    <property type="term" value="F:oxidoreductase activity, acting on NAD(P)H"/>
    <property type="evidence" value="ECO:0007669"/>
    <property type="project" value="TreeGrafter"/>
</dbReference>
<feature type="region of interest" description="Disordered" evidence="5">
    <location>
        <begin position="384"/>
        <end position="410"/>
    </location>
</feature>
<comment type="caution">
    <text evidence="8">The sequence shown here is derived from an EMBL/GenBank/DDBJ whole genome shotgun (WGS) entry which is preliminary data.</text>
</comment>
<evidence type="ECO:0000256" key="2">
    <source>
        <dbReference type="ARBA" id="ARBA00022630"/>
    </source>
</evidence>
<sequence length="410" mass="42047">MTTAPRSVVVVGASLAGHATARALRTQGFDGRITMIGDEPERPYDRPPLSKEFLAGTIDEAALSLEGIDENLGLDWELGTPATGLDIASRTVHLADGRSIDGDHVVIATGSHARRMPSAPPGVHTVRTLADARVLKADLLPGSRLVLIGAGFVGAEIASTAVTLGLDVTVLEAAPTPLAGPLGVEMGAAVAALHQANGVTLLCGVPVAGLVGSDRVTGVELADGRVLPADVVVAGIGAVPAVGWLAGSGLDLSSGVVCTAHGATGAPGIWSVGDCSAWYDEHRGREHRVEHWTDSRERPVALAKALLGEPGGVLRAPYFWSDQYGVRIQFAGRRTGAEDITVEAGSAESGDLVAVYRRGPEIVAVLGMNQPKLFMRHRKSLPASSALAGPAQDSRTVPPAPATAPAAVPG</sequence>
<keyword evidence="2" id="KW-0285">Flavoprotein</keyword>
<dbReference type="Pfam" id="PF14759">
    <property type="entry name" value="Reductase_C"/>
    <property type="match status" value="1"/>
</dbReference>
<dbReference type="Pfam" id="PF07992">
    <property type="entry name" value="Pyr_redox_2"/>
    <property type="match status" value="1"/>
</dbReference>
<dbReference type="InterPro" id="IPR036188">
    <property type="entry name" value="FAD/NAD-bd_sf"/>
</dbReference>
<evidence type="ECO:0000259" key="6">
    <source>
        <dbReference type="Pfam" id="PF07992"/>
    </source>
</evidence>
<protein>
    <submittedName>
        <fullName evidence="8">NAD(P)/FAD-dependent oxidoreductase</fullName>
    </submittedName>
</protein>
<dbReference type="InterPro" id="IPR028202">
    <property type="entry name" value="Reductase_C"/>
</dbReference>
<dbReference type="RefSeq" id="WP_154771408.1">
    <property type="nucleotide sequence ID" value="NZ_WLYK01000019.1"/>
</dbReference>
<accession>A0A7K1FVM9</accession>
<evidence type="ECO:0000313" key="9">
    <source>
        <dbReference type="Proteomes" id="UP000460221"/>
    </source>
</evidence>